<dbReference type="GO" id="GO:0032993">
    <property type="term" value="C:protein-DNA complex"/>
    <property type="evidence" value="ECO:0007669"/>
    <property type="project" value="TreeGrafter"/>
</dbReference>
<evidence type="ECO:0000256" key="3">
    <source>
        <dbReference type="ARBA" id="ARBA00023125"/>
    </source>
</evidence>
<protein>
    <submittedName>
        <fullName evidence="6">DNA-binding transcriptional regulator, LysR family</fullName>
    </submittedName>
</protein>
<evidence type="ECO:0000313" key="6">
    <source>
        <dbReference type="EMBL" id="SDI71307.1"/>
    </source>
</evidence>
<dbReference type="InterPro" id="IPR036390">
    <property type="entry name" value="WH_DNA-bd_sf"/>
</dbReference>
<dbReference type="CDD" id="cd08414">
    <property type="entry name" value="PBP2_LTTR_aromatics_like"/>
    <property type="match status" value="1"/>
</dbReference>
<accession>A0A1G8MTZ3</accession>
<dbReference type="Pfam" id="PF00126">
    <property type="entry name" value="HTH_1"/>
    <property type="match status" value="1"/>
</dbReference>
<organism evidence="6 7">
    <name type="scientific">Natribacillus halophilus</name>
    <dbReference type="NCBI Taxonomy" id="549003"/>
    <lineage>
        <taxon>Bacteria</taxon>
        <taxon>Bacillati</taxon>
        <taxon>Bacillota</taxon>
        <taxon>Bacilli</taxon>
        <taxon>Bacillales</taxon>
        <taxon>Bacillaceae</taxon>
        <taxon>Natribacillus</taxon>
    </lineage>
</organism>
<dbReference type="InterPro" id="IPR000847">
    <property type="entry name" value="LysR_HTH_N"/>
</dbReference>
<dbReference type="SUPFAM" id="SSF53850">
    <property type="entry name" value="Periplasmic binding protein-like II"/>
    <property type="match status" value="1"/>
</dbReference>
<proteinExistence type="inferred from homology"/>
<sequence>MNLLSYRYFLEVAETLNFSEASKRLHVSQPGLSQQISALEKEIGFKLLKRTTRQVSLTEEGAYLYEHLHASFHRIETIIEDVVQNKQIPQKSMRISSVPSAASIWLPELLEKMQAKLNPVELYIEETTSKQAIHAVKQQQSHLAFIRTPADMSELRDLDIATLEFSQHPLLVVLSKNHSLANESAIHLEELKDEPFIHYHPKNSPSLYYLLERACLEAGFVPNTLCVGPELMTIENLIGHEIGVSLMPADMAGVLHGELVTALPIAGEDYMSSISLIWEETPYTPFITKELIQLAKEEFSSFINQ</sequence>
<dbReference type="RefSeq" id="WP_090397538.1">
    <property type="nucleotide sequence ID" value="NZ_FNEN01000005.1"/>
</dbReference>
<dbReference type="OrthoDB" id="107670at2"/>
<dbReference type="AlphaFoldDB" id="A0A1G8MTZ3"/>
<dbReference type="GO" id="GO:0003700">
    <property type="term" value="F:DNA-binding transcription factor activity"/>
    <property type="evidence" value="ECO:0007669"/>
    <property type="project" value="InterPro"/>
</dbReference>
<dbReference type="FunFam" id="1.10.10.10:FF:000001">
    <property type="entry name" value="LysR family transcriptional regulator"/>
    <property type="match status" value="1"/>
</dbReference>
<evidence type="ECO:0000256" key="1">
    <source>
        <dbReference type="ARBA" id="ARBA00009437"/>
    </source>
</evidence>
<feature type="domain" description="HTH lysR-type" evidence="5">
    <location>
        <begin position="1"/>
        <end position="58"/>
    </location>
</feature>
<keyword evidence="2" id="KW-0805">Transcription regulation</keyword>
<evidence type="ECO:0000259" key="5">
    <source>
        <dbReference type="PROSITE" id="PS50931"/>
    </source>
</evidence>
<dbReference type="InterPro" id="IPR005119">
    <property type="entry name" value="LysR_subst-bd"/>
</dbReference>
<dbReference type="EMBL" id="FNEN01000005">
    <property type="protein sequence ID" value="SDI71307.1"/>
    <property type="molecule type" value="Genomic_DNA"/>
</dbReference>
<dbReference type="Gene3D" id="3.40.190.10">
    <property type="entry name" value="Periplasmic binding protein-like II"/>
    <property type="match status" value="2"/>
</dbReference>
<evidence type="ECO:0000256" key="2">
    <source>
        <dbReference type="ARBA" id="ARBA00023015"/>
    </source>
</evidence>
<reference evidence="6 7" key="1">
    <citation type="submission" date="2016-10" db="EMBL/GenBank/DDBJ databases">
        <authorList>
            <person name="de Groot N.N."/>
        </authorList>
    </citation>
    <scope>NUCLEOTIDE SEQUENCE [LARGE SCALE GENOMIC DNA]</scope>
    <source>
        <strain evidence="6 7">DSM 21771</strain>
    </source>
</reference>
<dbReference type="SUPFAM" id="SSF46785">
    <property type="entry name" value="Winged helix' DNA-binding domain"/>
    <property type="match status" value="1"/>
</dbReference>
<dbReference type="PRINTS" id="PR00039">
    <property type="entry name" value="HTHLYSR"/>
</dbReference>
<dbReference type="PANTHER" id="PTHR30346:SF0">
    <property type="entry name" value="HCA OPERON TRANSCRIPTIONAL ACTIVATOR HCAR"/>
    <property type="match status" value="1"/>
</dbReference>
<keyword evidence="4" id="KW-0804">Transcription</keyword>
<evidence type="ECO:0000313" key="7">
    <source>
        <dbReference type="Proteomes" id="UP000198853"/>
    </source>
</evidence>
<keyword evidence="7" id="KW-1185">Reference proteome</keyword>
<dbReference type="GO" id="GO:0003677">
    <property type="term" value="F:DNA binding"/>
    <property type="evidence" value="ECO:0007669"/>
    <property type="project" value="UniProtKB-KW"/>
</dbReference>
<dbReference type="InterPro" id="IPR036388">
    <property type="entry name" value="WH-like_DNA-bd_sf"/>
</dbReference>
<dbReference type="Gene3D" id="1.10.10.10">
    <property type="entry name" value="Winged helix-like DNA-binding domain superfamily/Winged helix DNA-binding domain"/>
    <property type="match status" value="1"/>
</dbReference>
<gene>
    <name evidence="6" type="ORF">SAMN04488123_10515</name>
</gene>
<dbReference type="PROSITE" id="PS50931">
    <property type="entry name" value="HTH_LYSR"/>
    <property type="match status" value="1"/>
</dbReference>
<evidence type="ECO:0000256" key="4">
    <source>
        <dbReference type="ARBA" id="ARBA00023163"/>
    </source>
</evidence>
<name>A0A1G8MTZ3_9BACI</name>
<dbReference type="Proteomes" id="UP000198853">
    <property type="component" value="Unassembled WGS sequence"/>
</dbReference>
<dbReference type="PANTHER" id="PTHR30346">
    <property type="entry name" value="TRANSCRIPTIONAL DUAL REGULATOR HCAR-RELATED"/>
    <property type="match status" value="1"/>
</dbReference>
<comment type="similarity">
    <text evidence="1">Belongs to the LysR transcriptional regulatory family.</text>
</comment>
<dbReference type="Pfam" id="PF03466">
    <property type="entry name" value="LysR_substrate"/>
    <property type="match status" value="1"/>
</dbReference>
<keyword evidence="3 6" id="KW-0238">DNA-binding</keyword>